<dbReference type="InterPro" id="IPR011701">
    <property type="entry name" value="MFS"/>
</dbReference>
<dbReference type="PANTHER" id="PTHR23530:SF1">
    <property type="entry name" value="PERMEASE, MAJOR FACILITATOR SUPERFAMILY-RELATED"/>
    <property type="match status" value="1"/>
</dbReference>
<comment type="caution">
    <text evidence="2">The sequence shown here is derived from an EMBL/GenBank/DDBJ whole genome shotgun (WGS) entry which is preliminary data.</text>
</comment>
<proteinExistence type="predicted"/>
<protein>
    <submittedName>
        <fullName evidence="2">MFS transporter</fullName>
    </submittedName>
</protein>
<dbReference type="Gene3D" id="1.20.1250.20">
    <property type="entry name" value="MFS general substrate transporter like domains"/>
    <property type="match status" value="1"/>
</dbReference>
<feature type="transmembrane region" description="Helical" evidence="1">
    <location>
        <begin position="247"/>
        <end position="267"/>
    </location>
</feature>
<keyword evidence="1" id="KW-0472">Membrane</keyword>
<dbReference type="InterPro" id="IPR053160">
    <property type="entry name" value="MFS_DHA3_Transporter"/>
</dbReference>
<dbReference type="InterPro" id="IPR036259">
    <property type="entry name" value="MFS_trans_sf"/>
</dbReference>
<reference evidence="2" key="2">
    <citation type="journal article" date="2021" name="Microbiome">
        <title>Successional dynamics and alternative stable states in a saline activated sludge microbial community over 9 years.</title>
        <authorList>
            <person name="Wang Y."/>
            <person name="Ye J."/>
            <person name="Ju F."/>
            <person name="Liu L."/>
            <person name="Boyd J.A."/>
            <person name="Deng Y."/>
            <person name="Parks D.H."/>
            <person name="Jiang X."/>
            <person name="Yin X."/>
            <person name="Woodcroft B.J."/>
            <person name="Tyson G.W."/>
            <person name="Hugenholtz P."/>
            <person name="Polz M.F."/>
            <person name="Zhang T."/>
        </authorList>
    </citation>
    <scope>NUCLEOTIDE SEQUENCE</scope>
    <source>
        <strain evidence="2">HKST-UBA01</strain>
    </source>
</reference>
<feature type="transmembrane region" description="Helical" evidence="1">
    <location>
        <begin position="12"/>
        <end position="30"/>
    </location>
</feature>
<feature type="transmembrane region" description="Helical" evidence="1">
    <location>
        <begin position="42"/>
        <end position="62"/>
    </location>
</feature>
<dbReference type="Proteomes" id="UP000701698">
    <property type="component" value="Unassembled WGS sequence"/>
</dbReference>
<keyword evidence="1" id="KW-1133">Transmembrane helix</keyword>
<dbReference type="AlphaFoldDB" id="A0A955LFX7"/>
<feature type="transmembrane region" description="Helical" evidence="1">
    <location>
        <begin position="302"/>
        <end position="319"/>
    </location>
</feature>
<feature type="transmembrane region" description="Helical" evidence="1">
    <location>
        <begin position="356"/>
        <end position="384"/>
    </location>
</feature>
<evidence type="ECO:0000313" key="3">
    <source>
        <dbReference type="Proteomes" id="UP000701698"/>
    </source>
</evidence>
<feature type="transmembrane region" description="Helical" evidence="1">
    <location>
        <begin position="92"/>
        <end position="111"/>
    </location>
</feature>
<feature type="transmembrane region" description="Helical" evidence="1">
    <location>
        <begin position="132"/>
        <end position="154"/>
    </location>
</feature>
<dbReference type="EMBL" id="JAGQKX010000006">
    <property type="protein sequence ID" value="MCA9389855.1"/>
    <property type="molecule type" value="Genomic_DNA"/>
</dbReference>
<dbReference type="Pfam" id="PF07690">
    <property type="entry name" value="MFS_1"/>
    <property type="match status" value="1"/>
</dbReference>
<feature type="transmembrane region" description="Helical" evidence="1">
    <location>
        <begin position="160"/>
        <end position="181"/>
    </location>
</feature>
<keyword evidence="1" id="KW-0812">Transmembrane</keyword>
<feature type="transmembrane region" description="Helical" evidence="1">
    <location>
        <begin position="274"/>
        <end position="296"/>
    </location>
</feature>
<accession>A0A955LFX7</accession>
<evidence type="ECO:0000313" key="2">
    <source>
        <dbReference type="EMBL" id="MCA9389855.1"/>
    </source>
</evidence>
<feature type="transmembrane region" description="Helical" evidence="1">
    <location>
        <begin position="216"/>
        <end position="235"/>
    </location>
</feature>
<reference evidence="2" key="1">
    <citation type="submission" date="2020-04" db="EMBL/GenBank/DDBJ databases">
        <authorList>
            <person name="Zhang T."/>
        </authorList>
    </citation>
    <scope>NUCLEOTIDE SEQUENCE</scope>
    <source>
        <strain evidence="2">HKST-UBA01</strain>
    </source>
</reference>
<dbReference type="PANTHER" id="PTHR23530">
    <property type="entry name" value="TRANSPORT PROTEIN-RELATED"/>
    <property type="match status" value="1"/>
</dbReference>
<dbReference type="SUPFAM" id="SSF103473">
    <property type="entry name" value="MFS general substrate transporter"/>
    <property type="match status" value="1"/>
</dbReference>
<feature type="transmembrane region" description="Helical" evidence="1">
    <location>
        <begin position="69"/>
        <end position="86"/>
    </location>
</feature>
<evidence type="ECO:0000256" key="1">
    <source>
        <dbReference type="SAM" id="Phobius"/>
    </source>
</evidence>
<dbReference type="GO" id="GO:0022857">
    <property type="term" value="F:transmembrane transporter activity"/>
    <property type="evidence" value="ECO:0007669"/>
    <property type="project" value="InterPro"/>
</dbReference>
<name>A0A955LFX7_UNCKA</name>
<gene>
    <name evidence="2" type="ORF">KC571_00460</name>
</gene>
<sequence length="393" mass="43050">MGNRNIRILYAVRLLGSLHFIGGVLIPFFTEWGHISEPMIPVIQLWFMWWAAFLEVPTGAVADYISRKASVLLGFLISGLGFWIYVIGPHLAWFLIGEWLIALGVALVSGADESILYDTLLEEGRPEEATRISSRYGIVSMFGILVGSPLGSWVGVHWGLAVPHVLTGMALVMSAVVALLLHEPSISSQTIDPAKRYRDVLSRGVKIFWSNKKVRLLGLNLALVHAISGTIIWLNQIALEDLSISPIWFGYVVSAGVMSEIILAHVIGDLEDRFGFRLIAVVTQIMPAVGFFLIVFGIFRGNIPIVLVGTMLPYSILIGRRSMLKAHINHHIPSSERATVLSTVELVRKGITGGAYIIMSLTLGVGVWLPMTIFGCMLVMGLTIKTLNGQGEP</sequence>
<organism evidence="2 3">
    <name type="scientific">candidate division WWE3 bacterium</name>
    <dbReference type="NCBI Taxonomy" id="2053526"/>
    <lineage>
        <taxon>Bacteria</taxon>
        <taxon>Katanobacteria</taxon>
    </lineage>
</organism>